<dbReference type="InterPro" id="IPR001135">
    <property type="entry name" value="NADH_Q_OxRdtase_suD"/>
</dbReference>
<protein>
    <recommendedName>
        <fullName evidence="2">NADH-quinone oxidoreductase subunit D domain-containing protein</fullName>
    </recommendedName>
</protein>
<dbReference type="NCBIfam" id="NF004739">
    <property type="entry name" value="PRK06075.1"/>
    <property type="match status" value="1"/>
</dbReference>
<dbReference type="GO" id="GO:0016651">
    <property type="term" value="F:oxidoreductase activity, acting on NAD(P)H"/>
    <property type="evidence" value="ECO:0007669"/>
    <property type="project" value="InterPro"/>
</dbReference>
<dbReference type="HAMAP" id="MF_01358">
    <property type="entry name" value="NDH1_NuoD"/>
    <property type="match status" value="1"/>
</dbReference>
<feature type="domain" description="NADH-quinone oxidoreductase subunit D" evidence="2">
    <location>
        <begin position="127"/>
        <end position="399"/>
    </location>
</feature>
<evidence type="ECO:0000313" key="3">
    <source>
        <dbReference type="EMBL" id="SVB36718.1"/>
    </source>
</evidence>
<reference evidence="3" key="1">
    <citation type="submission" date="2018-05" db="EMBL/GenBank/DDBJ databases">
        <authorList>
            <person name="Lanie J.A."/>
            <person name="Ng W.-L."/>
            <person name="Kazmierczak K.M."/>
            <person name="Andrzejewski T.M."/>
            <person name="Davidsen T.M."/>
            <person name="Wayne K.J."/>
            <person name="Tettelin H."/>
            <person name="Glass J.I."/>
            <person name="Rusch D."/>
            <person name="Podicherti R."/>
            <person name="Tsui H.-C.T."/>
            <person name="Winkler M.E."/>
        </authorList>
    </citation>
    <scope>NUCLEOTIDE SEQUENCE</scope>
</reference>
<gene>
    <name evidence="3" type="ORF">METZ01_LOCUS189572</name>
</gene>
<dbReference type="PANTHER" id="PTHR11993:SF10">
    <property type="entry name" value="NADH DEHYDROGENASE [UBIQUINONE] IRON-SULFUR PROTEIN 2, MITOCHONDRIAL"/>
    <property type="match status" value="1"/>
</dbReference>
<dbReference type="GO" id="GO:0048038">
    <property type="term" value="F:quinone binding"/>
    <property type="evidence" value="ECO:0007669"/>
    <property type="project" value="InterPro"/>
</dbReference>
<dbReference type="Gene3D" id="1.10.645.10">
    <property type="entry name" value="Cytochrome-c3 Hydrogenase, chain B"/>
    <property type="match status" value="1"/>
</dbReference>
<dbReference type="Pfam" id="PF00346">
    <property type="entry name" value="Complex1_49kDa"/>
    <property type="match status" value="1"/>
</dbReference>
<dbReference type="NCBIfam" id="TIGR01962">
    <property type="entry name" value="NuoD"/>
    <property type="match status" value="1"/>
</dbReference>
<name>A0A382DE97_9ZZZZ</name>
<evidence type="ECO:0000259" key="2">
    <source>
        <dbReference type="Pfam" id="PF00346"/>
    </source>
</evidence>
<sequence length="399" mass="44994">MPKSVDRSTTGEPMTLSFGPQHPATHGTLRVVLELDGETVLKATPHLGYLHTGFEKLGEHLDYNQYIVVTDRMNYLSPLSNNFGYALAVEKLFGMELPKRGQYVRVIMAELSRIADHLIWLGTSALDLGAFSVFLYGFQQREKLYKIFENTTGARLTTSYTRVGGLLRDLYPDFENEVRSFIRDFPEKLKEIHTLLTKNRIWMDRTKDVGQISSEDAINYSYTGPCLRATGVDRDLRKIEPYSSYDEFDFDVPVGSNGDAYDRYLVRMEEMVQSCRIVVQALDNLPDGPINVESHKISLPSKQDAYGHIEGLIHHFKIIMDGHGIQPPVGEVYCATESPNGELGFYIVSDGSGTAYRVRVRPPSFFHFQAFDHLIRGGMFSDMVAVLGSLNVIAGELDR</sequence>
<dbReference type="InterPro" id="IPR022885">
    <property type="entry name" value="NDH1_su_D/H"/>
</dbReference>
<dbReference type="PANTHER" id="PTHR11993">
    <property type="entry name" value="NADH-UBIQUINONE OXIDOREDUCTASE 49 KDA SUBUNIT"/>
    <property type="match status" value="1"/>
</dbReference>
<dbReference type="GO" id="GO:0051287">
    <property type="term" value="F:NAD binding"/>
    <property type="evidence" value="ECO:0007669"/>
    <property type="project" value="InterPro"/>
</dbReference>
<dbReference type="InterPro" id="IPR029014">
    <property type="entry name" value="NiFe-Hase_large"/>
</dbReference>
<proteinExistence type="inferred from homology"/>
<dbReference type="AlphaFoldDB" id="A0A382DE97"/>
<dbReference type="SUPFAM" id="SSF56762">
    <property type="entry name" value="HydB/Nqo4-like"/>
    <property type="match status" value="1"/>
</dbReference>
<dbReference type="EMBL" id="UINC01038951">
    <property type="protein sequence ID" value="SVB36718.1"/>
    <property type="molecule type" value="Genomic_DNA"/>
</dbReference>
<evidence type="ECO:0000256" key="1">
    <source>
        <dbReference type="SAM" id="MobiDB-lite"/>
    </source>
</evidence>
<accession>A0A382DE97</accession>
<organism evidence="3">
    <name type="scientific">marine metagenome</name>
    <dbReference type="NCBI Taxonomy" id="408172"/>
    <lineage>
        <taxon>unclassified sequences</taxon>
        <taxon>metagenomes</taxon>
        <taxon>ecological metagenomes</taxon>
    </lineage>
</organism>
<feature type="region of interest" description="Disordered" evidence="1">
    <location>
        <begin position="1"/>
        <end position="22"/>
    </location>
</feature>